<feature type="region of interest" description="Disordered" evidence="1">
    <location>
        <begin position="67"/>
        <end position="97"/>
    </location>
</feature>
<keyword evidence="3" id="KW-1185">Reference proteome</keyword>
<evidence type="ECO:0000313" key="3">
    <source>
        <dbReference type="Proteomes" id="UP000479710"/>
    </source>
</evidence>
<protein>
    <recommendedName>
        <fullName evidence="4">DUF834 domain-containing protein</fullName>
    </recommendedName>
</protein>
<reference evidence="2 3" key="1">
    <citation type="submission" date="2019-11" db="EMBL/GenBank/DDBJ databases">
        <title>Whole genome sequence of Oryza granulata.</title>
        <authorList>
            <person name="Li W."/>
        </authorList>
    </citation>
    <scope>NUCLEOTIDE SEQUENCE [LARGE SCALE GENOMIC DNA]</scope>
    <source>
        <strain evidence="3">cv. Menghai</strain>
        <tissue evidence="2">Leaf</tissue>
    </source>
</reference>
<evidence type="ECO:0000256" key="1">
    <source>
        <dbReference type="SAM" id="MobiDB-lite"/>
    </source>
</evidence>
<evidence type="ECO:0008006" key="4">
    <source>
        <dbReference type="Google" id="ProtNLM"/>
    </source>
</evidence>
<dbReference type="EMBL" id="SPHZ02000007">
    <property type="protein sequence ID" value="KAF0905540.1"/>
    <property type="molecule type" value="Genomic_DNA"/>
</dbReference>
<dbReference type="Proteomes" id="UP000479710">
    <property type="component" value="Unassembled WGS sequence"/>
</dbReference>
<feature type="compositionally biased region" description="Polar residues" evidence="1">
    <location>
        <begin position="88"/>
        <end position="97"/>
    </location>
</feature>
<comment type="caution">
    <text evidence="2">The sequence shown here is derived from an EMBL/GenBank/DDBJ whole genome shotgun (WGS) entry which is preliminary data.</text>
</comment>
<organism evidence="2 3">
    <name type="scientific">Oryza meyeriana var. granulata</name>
    <dbReference type="NCBI Taxonomy" id="110450"/>
    <lineage>
        <taxon>Eukaryota</taxon>
        <taxon>Viridiplantae</taxon>
        <taxon>Streptophyta</taxon>
        <taxon>Embryophyta</taxon>
        <taxon>Tracheophyta</taxon>
        <taxon>Spermatophyta</taxon>
        <taxon>Magnoliopsida</taxon>
        <taxon>Liliopsida</taxon>
        <taxon>Poales</taxon>
        <taxon>Poaceae</taxon>
        <taxon>BOP clade</taxon>
        <taxon>Oryzoideae</taxon>
        <taxon>Oryzeae</taxon>
        <taxon>Oryzinae</taxon>
        <taxon>Oryza</taxon>
        <taxon>Oryza meyeriana</taxon>
    </lineage>
</organism>
<evidence type="ECO:0000313" key="2">
    <source>
        <dbReference type="EMBL" id="KAF0905540.1"/>
    </source>
</evidence>
<proteinExistence type="predicted"/>
<accession>A0A6G1CZK7</accession>
<sequence>MVEGGGSGVKGMEEAALAAKASVPWPDLTMRARRRRGCMRWGGGCGHVGEAVSCDLVWRRSNGVRRGASTTSLDFDNRDRWAAGSRARPSTSARQSR</sequence>
<gene>
    <name evidence="2" type="ORF">E2562_007337</name>
</gene>
<name>A0A6G1CZK7_9ORYZ</name>
<dbReference type="AlphaFoldDB" id="A0A6G1CZK7"/>